<comment type="caution">
    <text evidence="6">The sequence shown here is derived from an EMBL/GenBank/DDBJ whole genome shotgun (WGS) entry which is preliminary data.</text>
</comment>
<dbReference type="PROSITE" id="PS51257">
    <property type="entry name" value="PROKAR_LIPOPROTEIN"/>
    <property type="match status" value="1"/>
</dbReference>
<name>A0ABT5F0Z5_9BACT</name>
<dbReference type="InterPro" id="IPR004843">
    <property type="entry name" value="Calcineurin-like_PHP"/>
</dbReference>
<proteinExistence type="inferred from homology"/>
<dbReference type="Gene3D" id="3.90.780.10">
    <property type="entry name" value="5'-Nucleotidase, C-terminal domain"/>
    <property type="match status" value="1"/>
</dbReference>
<keyword evidence="3 6" id="KW-0378">Hydrolase</keyword>
<dbReference type="InterPro" id="IPR029052">
    <property type="entry name" value="Metallo-depent_PP-like"/>
</dbReference>
<dbReference type="PANTHER" id="PTHR11575">
    <property type="entry name" value="5'-NUCLEOTIDASE-RELATED"/>
    <property type="match status" value="1"/>
</dbReference>
<dbReference type="InterPro" id="IPR006146">
    <property type="entry name" value="5'-Nucleotdase_CS"/>
</dbReference>
<feature type="domain" description="5'-Nucleotidase C-terminal" evidence="5">
    <location>
        <begin position="410"/>
        <end position="587"/>
    </location>
</feature>
<dbReference type="GO" id="GO:0016787">
    <property type="term" value="F:hydrolase activity"/>
    <property type="evidence" value="ECO:0007669"/>
    <property type="project" value="UniProtKB-KW"/>
</dbReference>
<feature type="chain" id="PRO_5045005765" evidence="3">
    <location>
        <begin position="23"/>
        <end position="763"/>
    </location>
</feature>
<evidence type="ECO:0000259" key="4">
    <source>
        <dbReference type="Pfam" id="PF00149"/>
    </source>
</evidence>
<dbReference type="RefSeq" id="WP_271926371.1">
    <property type="nucleotide sequence ID" value="NZ_JAQNDO010000001.1"/>
</dbReference>
<evidence type="ECO:0000256" key="3">
    <source>
        <dbReference type="RuleBase" id="RU362119"/>
    </source>
</evidence>
<evidence type="ECO:0000259" key="5">
    <source>
        <dbReference type="Pfam" id="PF02872"/>
    </source>
</evidence>
<feature type="domain" description="Calcineurin-like phosphoesterase" evidence="4">
    <location>
        <begin position="41"/>
        <end position="270"/>
    </location>
</feature>
<gene>
    <name evidence="6" type="ORF">POL67_40820</name>
</gene>
<accession>A0ABT5F0Z5</accession>
<keyword evidence="7" id="KW-1185">Reference proteome</keyword>
<dbReference type="InterPro" id="IPR006179">
    <property type="entry name" value="5_nucleotidase/apyrase"/>
</dbReference>
<dbReference type="SUPFAM" id="SSF56300">
    <property type="entry name" value="Metallo-dependent phosphatases"/>
    <property type="match status" value="1"/>
</dbReference>
<dbReference type="PANTHER" id="PTHR11575:SF24">
    <property type="entry name" value="5'-NUCLEOTIDASE"/>
    <property type="match status" value="1"/>
</dbReference>
<dbReference type="Pfam" id="PF02872">
    <property type="entry name" value="5_nucleotid_C"/>
    <property type="match status" value="1"/>
</dbReference>
<protein>
    <submittedName>
        <fullName evidence="6">Bifunctional UDP-sugar hydrolase/5'-nucleotidase</fullName>
    </submittedName>
</protein>
<comment type="similarity">
    <text evidence="1 3">Belongs to the 5'-nucleotidase family.</text>
</comment>
<dbReference type="Proteomes" id="UP001221411">
    <property type="component" value="Unassembled WGS sequence"/>
</dbReference>
<dbReference type="InterPro" id="IPR008334">
    <property type="entry name" value="5'-Nucleotdase_C"/>
</dbReference>
<dbReference type="Gene3D" id="3.60.21.10">
    <property type="match status" value="1"/>
</dbReference>
<keyword evidence="3" id="KW-0547">Nucleotide-binding</keyword>
<dbReference type="Pfam" id="PF00149">
    <property type="entry name" value="Metallophos"/>
    <property type="match status" value="1"/>
</dbReference>
<evidence type="ECO:0000313" key="6">
    <source>
        <dbReference type="EMBL" id="MDC0747748.1"/>
    </source>
</evidence>
<dbReference type="PRINTS" id="PR01607">
    <property type="entry name" value="APYRASEFAMLY"/>
</dbReference>
<dbReference type="SUPFAM" id="SSF55816">
    <property type="entry name" value="5'-nucleotidase (syn. UDP-sugar hydrolase), C-terminal domain"/>
    <property type="match status" value="1"/>
</dbReference>
<evidence type="ECO:0000313" key="7">
    <source>
        <dbReference type="Proteomes" id="UP001221411"/>
    </source>
</evidence>
<dbReference type="EMBL" id="JAQNDO010000001">
    <property type="protein sequence ID" value="MDC0747748.1"/>
    <property type="molecule type" value="Genomic_DNA"/>
</dbReference>
<dbReference type="PROSITE" id="PS00785">
    <property type="entry name" value="5_NUCLEOTIDASE_1"/>
    <property type="match status" value="1"/>
</dbReference>
<keyword evidence="2 3" id="KW-0732">Signal</keyword>
<reference evidence="6 7" key="1">
    <citation type="submission" date="2022-11" db="EMBL/GenBank/DDBJ databases">
        <title>Minimal conservation of predation-associated metabolite biosynthetic gene clusters underscores biosynthetic potential of Myxococcota including descriptions for ten novel species: Archangium lansinium sp. nov., Myxococcus landrumus sp. nov., Nannocystis bai.</title>
        <authorList>
            <person name="Ahearne A."/>
            <person name="Stevens C."/>
            <person name="Dowd S."/>
        </authorList>
    </citation>
    <scope>NUCLEOTIDE SEQUENCE [LARGE SCALE GENOMIC DNA]</scope>
    <source>
        <strain evidence="6 7">RJM3</strain>
    </source>
</reference>
<evidence type="ECO:0000256" key="2">
    <source>
        <dbReference type="ARBA" id="ARBA00022729"/>
    </source>
</evidence>
<evidence type="ECO:0000256" key="1">
    <source>
        <dbReference type="ARBA" id="ARBA00006654"/>
    </source>
</evidence>
<dbReference type="InterPro" id="IPR036907">
    <property type="entry name" value="5'-Nucleotdase_C_sf"/>
</dbReference>
<sequence length="763" mass="82043">MRFRRFLAPLLAAPLVATLALGSGCETSAPTPRLKGQTHLTLIHTSDIHSRLYPYNLQLGQVDAGLGLGEALSIANVGGAARISHIVGRERARASRVLHVDGGDCFQGAPVFNFFSGEAEIRALSAMGADAMLVANHEFDRGALNLGIQLQNWASFPVLAANYLLEDPAQPGASPLGAVLQPYQVYHLDGLRVGLIGMGNLSSMTSIFDAPNRLGITPLNTVEVAQFYTDLLRPIVDVVVFVTHLGLEVDERMIQNTTGIDVVLGGHNHIVLQPPKRVRDCSANFDAEVNSYYIELNDPNAETGKIRRYCRPRDVVLSHSGAFAKYVGRLDLVLSNDPADFPGETDGVSDYDPVNGFEVVSKDYRLFPVTEDVPEDPIVLATLEPYAQSLDALANLDLLVGYARDGSRRFSTSGGDSPLGNMISTAMWLRLGVQTDFSLTNTTGIRADLVPGPVTVEQMYNIFPFDNSISKMQLSGVEVQDLFDFVARRSAGRGCVSQVQIAGARIVVNCTQQKTPDSPPGVATNIYIGARNPKVACTSDAQCPDKGLGSCDVEGGVCWQPFDSLASYELATSNYLAAGGSGFRVLQRNTTQFDTQIQQRDALIDYIRAGEPCTIRPPCPADANNNGSQSDECGKLLGLPATCTNDGVCDHDEPIGCKVDADCTKLDKDFVCACPESVIEGDVCSSDAARPCSAGSCVLRTCRDDVAAFQRSVCENAPSAAIERECEQELAPCRTAGETCKYLACVDRYIGNFSDGRIRMVGQ</sequence>
<dbReference type="CDD" id="cd00845">
    <property type="entry name" value="MPP_UshA_N_like"/>
    <property type="match status" value="1"/>
</dbReference>
<feature type="signal peptide" evidence="3">
    <location>
        <begin position="1"/>
        <end position="22"/>
    </location>
</feature>
<organism evidence="6 7">
    <name type="scientific">Polyangium mundeleinium</name>
    <dbReference type="NCBI Taxonomy" id="2995306"/>
    <lineage>
        <taxon>Bacteria</taxon>
        <taxon>Pseudomonadati</taxon>
        <taxon>Myxococcota</taxon>
        <taxon>Polyangia</taxon>
        <taxon>Polyangiales</taxon>
        <taxon>Polyangiaceae</taxon>
        <taxon>Polyangium</taxon>
    </lineage>
</organism>